<accession>A0A8H5ZBW3</accession>
<feature type="domain" description="Heterokaryon incompatibility" evidence="1">
    <location>
        <begin position="149"/>
        <end position="298"/>
    </location>
</feature>
<dbReference type="InterPro" id="IPR010730">
    <property type="entry name" value="HET"/>
</dbReference>
<dbReference type="InterPro" id="IPR052895">
    <property type="entry name" value="HetReg/Transcr_Mod"/>
</dbReference>
<dbReference type="AlphaFoldDB" id="A0A8H5ZBW3"/>
<organism evidence="2 3">
    <name type="scientific">Cochliobolus sativus</name>
    <name type="common">Common root rot and spot blotch fungus</name>
    <name type="synonym">Bipolaris sorokiniana</name>
    <dbReference type="NCBI Taxonomy" id="45130"/>
    <lineage>
        <taxon>Eukaryota</taxon>
        <taxon>Fungi</taxon>
        <taxon>Dikarya</taxon>
        <taxon>Ascomycota</taxon>
        <taxon>Pezizomycotina</taxon>
        <taxon>Dothideomycetes</taxon>
        <taxon>Pleosporomycetidae</taxon>
        <taxon>Pleosporales</taxon>
        <taxon>Pleosporineae</taxon>
        <taxon>Pleosporaceae</taxon>
        <taxon>Bipolaris</taxon>
    </lineage>
</organism>
<dbReference type="Pfam" id="PF06985">
    <property type="entry name" value="HET"/>
    <property type="match status" value="1"/>
</dbReference>
<gene>
    <name evidence="2" type="ORF">GGP41_000168</name>
</gene>
<dbReference type="EMBL" id="WNKQ01000013">
    <property type="protein sequence ID" value="KAF5847418.1"/>
    <property type="molecule type" value="Genomic_DNA"/>
</dbReference>
<dbReference type="PANTHER" id="PTHR24148">
    <property type="entry name" value="ANKYRIN REPEAT DOMAIN-CONTAINING PROTEIN 39 HOMOLOG-RELATED"/>
    <property type="match status" value="1"/>
</dbReference>
<protein>
    <recommendedName>
        <fullName evidence="1">Heterokaryon incompatibility domain-containing protein</fullName>
    </recommendedName>
</protein>
<sequence>MSFPPQSSVDSSTVNLTVSRRSFIDISSSTYASPEEPSAYYGALQVSDRSPSIEPIYHKLTPENHEIRLLSILPGVKDHSQPVHCRLQIHSLNDLNSDYLKFVHGSAAPTTQNWTSSRLSPQLANLAPLKRMHSTRPSSSLYRFNWGDFAALSYVWGDQNNKKTILLNGHETSVTANLEAALRMFQSGCEFNDQFKLWVDALCINQDDLEERSSQIKMMRDIYGSAWSVVSWLGEESSSSSAAIQLVRDLAEIKVSGSVVEFAAQLEADPSFYGGTHWIGLQDLMDRPYWFRLWIIQEVIVGSAATWIRCGQYTIAWETFCDGISVLHEYLWLVKEECLQMAAYDTGLYTEQIWRTSSLHLVYQDLTVLSKQFAQKISDFNFERLLDLANSGDCTDKRDKVYALVGLMAPAVATGLNPDYTLPEWKVYREAARAFIRFDDNLDALREGNPWGPARGLTWAADWSWPGRIRWTRHDQQIWGPAYLFSRDAGRRQHSVYHASGDQKHDASFDDGGLLLRCTGVIVDTVSGLSARGTGYFSRCEKSILFPENWKSAYGDRNATAEALYRNLICDRVAYGHRSGPQHSAIFHLPSTFALGGPQFKKRGWKFLAGQEGYYFRWEQFRAGMRDFPLGDYRFDDFFSEEIPADASEFVYTEAYSCFDRSCKKRRFMTTDKGYLGWAPDNIYGGPNEQTQKGDLVAIVFGCSTPLVVRPCGEDYLVLGEAYVQGLMDGEVIAALESGKYTTQRFAFW</sequence>
<proteinExistence type="predicted"/>
<dbReference type="Proteomes" id="UP000624244">
    <property type="component" value="Unassembled WGS sequence"/>
</dbReference>
<evidence type="ECO:0000259" key="1">
    <source>
        <dbReference type="Pfam" id="PF06985"/>
    </source>
</evidence>
<evidence type="ECO:0000313" key="2">
    <source>
        <dbReference type="EMBL" id="KAF5847418.1"/>
    </source>
</evidence>
<reference evidence="2" key="1">
    <citation type="submission" date="2019-11" db="EMBL/GenBank/DDBJ databases">
        <title>Bipolaris sorokiniana Genome sequencing.</title>
        <authorList>
            <person name="Wang H."/>
        </authorList>
    </citation>
    <scope>NUCLEOTIDE SEQUENCE</scope>
</reference>
<name>A0A8H5ZBW3_COCSA</name>
<evidence type="ECO:0000313" key="3">
    <source>
        <dbReference type="Proteomes" id="UP000624244"/>
    </source>
</evidence>
<dbReference type="OMA" id="GWAPDNI"/>
<dbReference type="PANTHER" id="PTHR24148:SF73">
    <property type="entry name" value="HET DOMAIN PROTEIN (AFU_ORTHOLOGUE AFUA_8G01020)"/>
    <property type="match status" value="1"/>
</dbReference>
<dbReference type="Pfam" id="PF26639">
    <property type="entry name" value="Het-6_barrel"/>
    <property type="match status" value="1"/>
</dbReference>
<comment type="caution">
    <text evidence="2">The sequence shown here is derived from an EMBL/GenBank/DDBJ whole genome shotgun (WGS) entry which is preliminary data.</text>
</comment>